<organism evidence="2 3">
    <name type="scientific">Candidatus Neomicrothrix subdominans</name>
    <dbReference type="NCBI Taxonomy" id="2954438"/>
    <lineage>
        <taxon>Bacteria</taxon>
        <taxon>Bacillati</taxon>
        <taxon>Actinomycetota</taxon>
        <taxon>Acidimicrobiia</taxon>
        <taxon>Acidimicrobiales</taxon>
        <taxon>Microthrixaceae</taxon>
        <taxon>Candidatus Neomicrothrix</taxon>
    </lineage>
</organism>
<sequence length="210" mass="23937">MRPRNVDWDGNDPDVDARAAQVVEVTNYPSIAKWVGLKKRPKDSLDVHYPPGTRIVIRREPLHPGAQQRMFDTNGWRHTIIICDLPDDSALEIDRLQREHAHVEENIKRLKTTGLERFPFPDTARNKVWTSMVAGPTPSAAGSNSTSSPAPSSNTPTPKLRRCLFGTPAILRVRNRQTWTLWPQHWPWNPHLRTAGQRLRTMATPTPLRI</sequence>
<reference evidence="2 3" key="1">
    <citation type="submission" date="2020-10" db="EMBL/GenBank/DDBJ databases">
        <title>Connecting structure to function with the recovery of over 1000 high-quality activated sludge metagenome-assembled genomes encoding full-length rRNA genes using long-read sequencing.</title>
        <authorList>
            <person name="Singleton C.M."/>
            <person name="Petriglieri F."/>
            <person name="Kristensen J.M."/>
            <person name="Kirkegaard R.H."/>
            <person name="Michaelsen T.Y."/>
            <person name="Andersen M.H."/>
            <person name="Karst S.M."/>
            <person name="Dueholm M.S."/>
            <person name="Nielsen P.H."/>
            <person name="Albertsen M."/>
        </authorList>
    </citation>
    <scope>NUCLEOTIDE SEQUENCE [LARGE SCALE GENOMIC DNA]</scope>
    <source>
        <strain evidence="2">Lyne_18-Q3-R50-59_MAXAC.006</strain>
    </source>
</reference>
<evidence type="ECO:0000313" key="3">
    <source>
        <dbReference type="Proteomes" id="UP000727993"/>
    </source>
</evidence>
<gene>
    <name evidence="2" type="ORF">IPN02_09130</name>
</gene>
<evidence type="ECO:0000256" key="1">
    <source>
        <dbReference type="SAM" id="MobiDB-lite"/>
    </source>
</evidence>
<dbReference type="Proteomes" id="UP000727993">
    <property type="component" value="Unassembled WGS sequence"/>
</dbReference>
<protein>
    <submittedName>
        <fullName evidence="2">Uncharacterized protein</fullName>
    </submittedName>
</protein>
<comment type="caution">
    <text evidence="2">The sequence shown here is derived from an EMBL/GenBank/DDBJ whole genome shotgun (WGS) entry which is preliminary data.</text>
</comment>
<feature type="region of interest" description="Disordered" evidence="1">
    <location>
        <begin position="133"/>
        <end position="161"/>
    </location>
</feature>
<feature type="compositionally biased region" description="Low complexity" evidence="1">
    <location>
        <begin position="136"/>
        <end position="158"/>
    </location>
</feature>
<dbReference type="AlphaFoldDB" id="A0A936TER6"/>
<dbReference type="EMBL" id="JADJZA010000006">
    <property type="protein sequence ID" value="MBK9296984.1"/>
    <property type="molecule type" value="Genomic_DNA"/>
</dbReference>
<name>A0A936TER6_9ACTN</name>
<proteinExistence type="predicted"/>
<evidence type="ECO:0000313" key="2">
    <source>
        <dbReference type="EMBL" id="MBK9296984.1"/>
    </source>
</evidence>
<accession>A0A936TER6</accession>